<comment type="caution">
    <text evidence="2">The sequence shown here is derived from an EMBL/GenBank/DDBJ whole genome shotgun (WGS) entry which is preliminary data.</text>
</comment>
<accession>A0A5B7GSD1</accession>
<feature type="region of interest" description="Disordered" evidence="1">
    <location>
        <begin position="71"/>
        <end position="155"/>
    </location>
</feature>
<feature type="compositionally biased region" description="Low complexity" evidence="1">
    <location>
        <begin position="73"/>
        <end position="93"/>
    </location>
</feature>
<gene>
    <name evidence="2" type="ORF">E2C01_054134</name>
</gene>
<dbReference type="AlphaFoldDB" id="A0A5B7GSD1"/>
<name>A0A5B7GSD1_PORTR</name>
<protein>
    <submittedName>
        <fullName evidence="2">Uncharacterized protein</fullName>
    </submittedName>
</protein>
<evidence type="ECO:0000313" key="3">
    <source>
        <dbReference type="Proteomes" id="UP000324222"/>
    </source>
</evidence>
<dbReference type="Proteomes" id="UP000324222">
    <property type="component" value="Unassembled WGS sequence"/>
</dbReference>
<evidence type="ECO:0000256" key="1">
    <source>
        <dbReference type="SAM" id="MobiDB-lite"/>
    </source>
</evidence>
<dbReference type="EMBL" id="VSRR010017180">
    <property type="protein sequence ID" value="MPC60097.1"/>
    <property type="molecule type" value="Genomic_DNA"/>
</dbReference>
<feature type="compositionally biased region" description="Polar residues" evidence="1">
    <location>
        <begin position="138"/>
        <end position="155"/>
    </location>
</feature>
<keyword evidence="3" id="KW-1185">Reference proteome</keyword>
<organism evidence="2 3">
    <name type="scientific">Portunus trituberculatus</name>
    <name type="common">Swimming crab</name>
    <name type="synonym">Neptunus trituberculatus</name>
    <dbReference type="NCBI Taxonomy" id="210409"/>
    <lineage>
        <taxon>Eukaryota</taxon>
        <taxon>Metazoa</taxon>
        <taxon>Ecdysozoa</taxon>
        <taxon>Arthropoda</taxon>
        <taxon>Crustacea</taxon>
        <taxon>Multicrustacea</taxon>
        <taxon>Malacostraca</taxon>
        <taxon>Eumalacostraca</taxon>
        <taxon>Eucarida</taxon>
        <taxon>Decapoda</taxon>
        <taxon>Pleocyemata</taxon>
        <taxon>Brachyura</taxon>
        <taxon>Eubrachyura</taxon>
        <taxon>Portunoidea</taxon>
        <taxon>Portunidae</taxon>
        <taxon>Portuninae</taxon>
        <taxon>Portunus</taxon>
    </lineage>
</organism>
<evidence type="ECO:0000313" key="2">
    <source>
        <dbReference type="EMBL" id="MPC60097.1"/>
    </source>
</evidence>
<reference evidence="2 3" key="1">
    <citation type="submission" date="2019-05" db="EMBL/GenBank/DDBJ databases">
        <title>Another draft genome of Portunus trituberculatus and its Hox gene families provides insights of decapod evolution.</title>
        <authorList>
            <person name="Jeong J.-H."/>
            <person name="Song I."/>
            <person name="Kim S."/>
            <person name="Choi T."/>
            <person name="Kim D."/>
            <person name="Ryu S."/>
            <person name="Kim W."/>
        </authorList>
    </citation>
    <scope>NUCLEOTIDE SEQUENCE [LARGE SCALE GENOMIC DNA]</scope>
    <source>
        <tissue evidence="2">Muscle</tissue>
    </source>
</reference>
<proteinExistence type="predicted"/>
<sequence length="155" mass="16821">MTREQSVSEYWSECGPDNELVLLVKVTLDELRFRPTDSHFLGSRTQGNTKEEFILRDLLDVMRSVVQLINKGTTTITTTSTTTTKPSNKTTSPASPPTSQPSHASKPQVFPCSVRREAVQYTTHSSASPLPPGLHTPVTASSGSQVGQLTPHLSG</sequence>